<keyword evidence="4" id="KW-1185">Reference proteome</keyword>
<evidence type="ECO:0000313" key="3">
    <source>
        <dbReference type="EMBL" id="KAH6587664.1"/>
    </source>
</evidence>
<dbReference type="Proteomes" id="UP001648503">
    <property type="component" value="Unassembled WGS sequence"/>
</dbReference>
<feature type="signal peptide" evidence="2">
    <location>
        <begin position="1"/>
        <end position="18"/>
    </location>
</feature>
<dbReference type="EMBL" id="JAFCIX010000555">
    <property type="protein sequence ID" value="KAH6587664.1"/>
    <property type="molecule type" value="Genomic_DNA"/>
</dbReference>
<accession>A0ABQ8EW61</accession>
<feature type="region of interest" description="Disordered" evidence="1">
    <location>
        <begin position="316"/>
        <end position="366"/>
    </location>
</feature>
<feature type="region of interest" description="Disordered" evidence="1">
    <location>
        <begin position="49"/>
        <end position="84"/>
    </location>
</feature>
<feature type="chain" id="PRO_5047087856" evidence="2">
    <location>
        <begin position="19"/>
        <end position="366"/>
    </location>
</feature>
<evidence type="ECO:0000256" key="1">
    <source>
        <dbReference type="SAM" id="MobiDB-lite"/>
    </source>
</evidence>
<proteinExistence type="predicted"/>
<sequence>MRVGIGIMLSVLSFSVLAAVIPNYDSHGILLARRAVNPDTMDLLWKRADEDQEGSEPSGSGAGASAGTGVGGSNLDYSSDNRGSSKPGRFLEFLKRLYRTLKKSWNTQKQKYARWSDRRYVQKAVKKVAGITKGQRKKGLILRIDNFLNTALESARMTSGLYDGNAKTHPFFLTIPKGDNQQALLKKMTNIQNDGKKAVKEHLVYVTRGIDGITKNPQDVVKELDKITEHISRMCVTLENLYHDEYTTLSLEMEDTNNEEHTKVSEDYITEMVKYRADIMGAFDSIKEKIKNDGLTFKGKTQSKFASFKSGVQKRLGLKKKSSTGVPPNPESSDQEESNQEPSDQGGIRPTPAPRRSKFIGLETYV</sequence>
<organism evidence="3 4">
    <name type="scientific">Batrachochytrium salamandrivorans</name>
    <dbReference type="NCBI Taxonomy" id="1357716"/>
    <lineage>
        <taxon>Eukaryota</taxon>
        <taxon>Fungi</taxon>
        <taxon>Fungi incertae sedis</taxon>
        <taxon>Chytridiomycota</taxon>
        <taxon>Chytridiomycota incertae sedis</taxon>
        <taxon>Chytridiomycetes</taxon>
        <taxon>Rhizophydiales</taxon>
        <taxon>Rhizophydiales incertae sedis</taxon>
        <taxon>Batrachochytrium</taxon>
    </lineage>
</organism>
<evidence type="ECO:0000313" key="4">
    <source>
        <dbReference type="Proteomes" id="UP001648503"/>
    </source>
</evidence>
<comment type="caution">
    <text evidence="3">The sequence shown here is derived from an EMBL/GenBank/DDBJ whole genome shotgun (WGS) entry which is preliminary data.</text>
</comment>
<name>A0ABQ8EW61_9FUNG</name>
<keyword evidence="2" id="KW-0732">Signal</keyword>
<feature type="compositionally biased region" description="Gly residues" evidence="1">
    <location>
        <begin position="60"/>
        <end position="72"/>
    </location>
</feature>
<feature type="compositionally biased region" description="Polar residues" evidence="1">
    <location>
        <begin position="75"/>
        <end position="84"/>
    </location>
</feature>
<reference evidence="3 4" key="1">
    <citation type="submission" date="2021-02" db="EMBL/GenBank/DDBJ databases">
        <title>Variation within the Batrachochytrium salamandrivorans European outbreak.</title>
        <authorList>
            <person name="Kelly M."/>
            <person name="Pasmans F."/>
            <person name="Shea T.P."/>
            <person name="Munoz J.F."/>
            <person name="Carranza S."/>
            <person name="Cuomo C.A."/>
            <person name="Martel A."/>
        </authorList>
    </citation>
    <scope>NUCLEOTIDE SEQUENCE [LARGE SCALE GENOMIC DNA]</scope>
    <source>
        <strain evidence="3 4">AMFP18/2</strain>
    </source>
</reference>
<evidence type="ECO:0000256" key="2">
    <source>
        <dbReference type="SAM" id="SignalP"/>
    </source>
</evidence>
<protein>
    <submittedName>
        <fullName evidence="3">Uncharacterized protein</fullName>
    </submittedName>
</protein>
<gene>
    <name evidence="3" type="ORF">BASA50_011268</name>
</gene>